<reference evidence="1 2" key="1">
    <citation type="submission" date="2018-02" db="EMBL/GenBank/DDBJ databases">
        <title>FDA/CDC Antimicrobial Resistant Isolate Bank Genome Sequencing.</title>
        <authorList>
            <person name="Benahmed F.H."/>
            <person name="Lutgring J.D."/>
            <person name="Yoo B."/>
            <person name="Machado M."/>
            <person name="Brown A."/>
            <person name="McAllister G."/>
            <person name="Perry A."/>
            <person name="Halpin A.L."/>
            <person name="Vavikolanu K."/>
            <person name="Ott S."/>
            <person name="Zhao X."/>
            <person name="Tallon L.J."/>
            <person name="Sadzewicz L."/>
            <person name="Aluvathingal J."/>
            <person name="Nadendla S."/>
            <person name="Voskania-kordi A."/>
            <person name="Simonyan V."/>
            <person name="Patel J."/>
            <person name="Shawar R.M."/>
        </authorList>
    </citation>
    <scope>NUCLEOTIDE SEQUENCE [LARGE SCALE GENOMIC DNA]</scope>
    <source>
        <strain evidence="1 2">AR_0356</strain>
    </source>
</reference>
<gene>
    <name evidence="1" type="ORF">CSB93_2345</name>
</gene>
<sequence length="104" mass="11280">MAKPNDTSKPPVTEPSPRFIPLLPTSQANRFPHNATLYLDTQAPPGQLFESAKARLKSAINVLAMTCLLDENEEPGETLAYINGALLKLVSDALSEIDAAHPRQ</sequence>
<protein>
    <submittedName>
        <fullName evidence="1">Uncharacterized protein</fullName>
    </submittedName>
</protein>
<dbReference type="EMBL" id="CP027169">
    <property type="protein sequence ID" value="AVK03087.1"/>
    <property type="molecule type" value="Genomic_DNA"/>
</dbReference>
<keyword evidence="2" id="KW-1185">Reference proteome</keyword>
<proteinExistence type="predicted"/>
<evidence type="ECO:0000313" key="2">
    <source>
        <dbReference type="Proteomes" id="UP000238390"/>
    </source>
</evidence>
<name>A0A2R3IN91_9PSED</name>
<evidence type="ECO:0000313" key="1">
    <source>
        <dbReference type="EMBL" id="AVK03087.1"/>
    </source>
</evidence>
<organism evidence="1 2">
    <name type="scientific">Pseudomonas paraeruginosa</name>
    <dbReference type="NCBI Taxonomy" id="2994495"/>
    <lineage>
        <taxon>Bacteria</taxon>
        <taxon>Pseudomonadati</taxon>
        <taxon>Pseudomonadota</taxon>
        <taxon>Gammaproteobacteria</taxon>
        <taxon>Pseudomonadales</taxon>
        <taxon>Pseudomonadaceae</taxon>
        <taxon>Pseudomonas</taxon>
    </lineage>
</organism>
<dbReference type="RefSeq" id="WP_053816728.1">
    <property type="nucleotide sequence ID" value="NZ_CP027169.1"/>
</dbReference>
<accession>A0A2R3IN91</accession>
<dbReference type="Proteomes" id="UP000238390">
    <property type="component" value="Chromosome"/>
</dbReference>
<dbReference type="AlphaFoldDB" id="A0A2R3IN91"/>